<protein>
    <submittedName>
        <fullName evidence="2">Uncharacterized protein</fullName>
    </submittedName>
</protein>
<name>W0FKU2_9BACT</name>
<sequence length="257" mass="28455">MSMDWEWVPGYDNTTFTDAEIFEVDHDTKEVEEIVHQILVSGEDSSQFIRFEMPRFYDGVDLSEKTIQILYLTEGDVSDINMARCVQRNEEKIRFGWVVPYAACYDVGTLSFSIEVTGTDYVWKSRTYDIEVYDGLNGGEIVPEPSGKAWYIELQARCDYVLDQAEDAKVAAQSAAAQASASESQVLEYKQDAEDSATEAANKLEAAEAAQEAAEAAQTAAEEAAVEAQNVFSIEGSMSGSVDPTTKKVTLYFTVSE</sequence>
<accession>W0FKU2</accession>
<dbReference type="AlphaFoldDB" id="W0FKU2"/>
<reference evidence="2" key="1">
    <citation type="journal article" date="2013" name="PLoS ONE">
        <title>Metagenomic insights into the carbohydrate-active enzymes carried by the microorganisms adhering to solid digesta in the rumen of cows.</title>
        <authorList>
            <person name="Wang L."/>
            <person name="Hatem A."/>
            <person name="Catalyurek U.V."/>
            <person name="Morrison M."/>
            <person name="Yu Z."/>
        </authorList>
    </citation>
    <scope>NUCLEOTIDE SEQUENCE</scope>
</reference>
<dbReference type="EMBL" id="KC246783">
    <property type="protein sequence ID" value="AHF24074.1"/>
    <property type="molecule type" value="Genomic_DNA"/>
</dbReference>
<proteinExistence type="predicted"/>
<feature type="coiled-coil region" evidence="1">
    <location>
        <begin position="190"/>
        <end position="227"/>
    </location>
</feature>
<organism evidence="2">
    <name type="scientific">uncultured bacterium Contig643</name>
    <dbReference type="NCBI Taxonomy" id="1393602"/>
    <lineage>
        <taxon>Bacteria</taxon>
        <taxon>environmental samples</taxon>
    </lineage>
</organism>
<evidence type="ECO:0000256" key="1">
    <source>
        <dbReference type="SAM" id="Coils"/>
    </source>
</evidence>
<evidence type="ECO:0000313" key="2">
    <source>
        <dbReference type="EMBL" id="AHF24074.1"/>
    </source>
</evidence>
<keyword evidence="1" id="KW-0175">Coiled coil</keyword>